<organism evidence="2">
    <name type="scientific">Echinostoma caproni</name>
    <dbReference type="NCBI Taxonomy" id="27848"/>
    <lineage>
        <taxon>Eukaryota</taxon>
        <taxon>Metazoa</taxon>
        <taxon>Spiralia</taxon>
        <taxon>Lophotrochozoa</taxon>
        <taxon>Platyhelminthes</taxon>
        <taxon>Trematoda</taxon>
        <taxon>Digenea</taxon>
        <taxon>Plagiorchiida</taxon>
        <taxon>Echinostomata</taxon>
        <taxon>Echinostomatoidea</taxon>
        <taxon>Echinostomatidae</taxon>
        <taxon>Echinostoma</taxon>
    </lineage>
</organism>
<dbReference type="AlphaFoldDB" id="A0A183ARM7"/>
<dbReference type="SUPFAM" id="SSF53300">
    <property type="entry name" value="vWA-like"/>
    <property type="match status" value="1"/>
</dbReference>
<evidence type="ECO:0000256" key="1">
    <source>
        <dbReference type="SAM" id="Coils"/>
    </source>
</evidence>
<dbReference type="WBParaSite" id="ECPE_0000964201-mRNA-1">
    <property type="protein sequence ID" value="ECPE_0000964201-mRNA-1"/>
    <property type="gene ID" value="ECPE_0000964201"/>
</dbReference>
<accession>A0A183ARM7</accession>
<dbReference type="InterPro" id="IPR036465">
    <property type="entry name" value="vWFA_dom_sf"/>
</dbReference>
<dbReference type="Gene3D" id="3.40.50.410">
    <property type="entry name" value="von Willebrand factor, type A domain"/>
    <property type="match status" value="1"/>
</dbReference>
<evidence type="ECO:0000313" key="2">
    <source>
        <dbReference type="WBParaSite" id="ECPE_0000964201-mRNA-1"/>
    </source>
</evidence>
<dbReference type="PANTHER" id="PTHR46785:SF1">
    <property type="entry name" value="VON WILLEBRAND FACTOR A DOMAIN-CONTAINING PROTEIN 3B"/>
    <property type="match status" value="1"/>
</dbReference>
<keyword evidence="1" id="KW-0175">Coiled coil</keyword>
<feature type="coiled-coil region" evidence="1">
    <location>
        <begin position="220"/>
        <end position="251"/>
    </location>
</feature>
<protein>
    <submittedName>
        <fullName evidence="2">VWFA domain-containing protein</fullName>
    </submittedName>
</protein>
<reference evidence="2" key="1">
    <citation type="submission" date="2016-06" db="UniProtKB">
        <authorList>
            <consortium name="WormBaseParasite"/>
        </authorList>
    </citation>
    <scope>IDENTIFICATION</scope>
</reference>
<dbReference type="PANTHER" id="PTHR46785">
    <property type="entry name" value="VON WILLEBRAND FACTOR A DOMAIN-CONTAINING PROTEIN 3B"/>
    <property type="match status" value="1"/>
</dbReference>
<name>A0A183ARM7_9TREM</name>
<sequence length="423" mass="48004">LGSVPESDQPQVSGFQFLLFKSAATWIKSLNCGGSTNTFAGLQFALADCNATGIYLLSDGRPDQDPRSILLSMQLNHPLPIHTVSFNCSDPEANQFLKQLAQITGGRFHCFSHEPRHPADADPWELPEDTLIVRCESEYLELTAPNEQPKTAAQDPGSVLFHVLNPTLMNSKEIGREKSVKNAKVQPKTTTNDAYYSLLNALCQKAATSDSEEFVLVETKELLDRQARRYEQAVKTELKQAQKARESVKRTEPELPEPLSIPTWIARYGLRAQELRPLDLIAPVAVPLRFTFIPVLKRRITSEVLRQTMPLAVISKTKPSGQPKVRLVNPQAIDFAKYERDLGFALKRIEGQLVKIISEFLNRQHQQRLRSLTGLGDISRWRNRLCWYQHREVILDVFRQSGWPFPPDELRRLTKELDKVSDQ</sequence>
<proteinExistence type="predicted"/>